<dbReference type="Proteomes" id="UP000095673">
    <property type="component" value="Unassembled WGS sequence"/>
</dbReference>
<reference evidence="2 3" key="1">
    <citation type="submission" date="2015-09" db="EMBL/GenBank/DDBJ databases">
        <authorList>
            <consortium name="Pathogen Informatics"/>
        </authorList>
    </citation>
    <scope>NUCLEOTIDE SEQUENCE [LARGE SCALE GENOMIC DNA]</scope>
    <source>
        <strain evidence="2 3">2789STDY5834968</strain>
    </source>
</reference>
<evidence type="ECO:0000313" key="3">
    <source>
        <dbReference type="Proteomes" id="UP000095673"/>
    </source>
</evidence>
<proteinExistence type="predicted"/>
<accession>A0A173T2D5</accession>
<dbReference type="RefSeq" id="WP_055163299.1">
    <property type="nucleotide sequence ID" value="NZ_CYXM01000005.1"/>
</dbReference>
<dbReference type="EMBL" id="CYXM01000005">
    <property type="protein sequence ID" value="CUM96117.1"/>
    <property type="molecule type" value="Genomic_DNA"/>
</dbReference>
<gene>
    <name evidence="2" type="ORF">ERS852580_01339</name>
</gene>
<dbReference type="AlphaFoldDB" id="A0A173T2D5"/>
<evidence type="ECO:0000256" key="1">
    <source>
        <dbReference type="SAM" id="MobiDB-lite"/>
    </source>
</evidence>
<protein>
    <recommendedName>
        <fullName evidence="4">Transposon-encoded protein TnpW</fullName>
    </recommendedName>
</protein>
<evidence type="ECO:0008006" key="4">
    <source>
        <dbReference type="Google" id="ProtNLM"/>
    </source>
</evidence>
<dbReference type="InterPro" id="IPR026990">
    <property type="entry name" value="TnpW"/>
</dbReference>
<organism evidence="2 3">
    <name type="scientific">Agathobacter rectalis</name>
    <dbReference type="NCBI Taxonomy" id="39491"/>
    <lineage>
        <taxon>Bacteria</taxon>
        <taxon>Bacillati</taxon>
        <taxon>Bacillota</taxon>
        <taxon>Clostridia</taxon>
        <taxon>Lachnospirales</taxon>
        <taxon>Lachnospiraceae</taxon>
        <taxon>Agathobacter</taxon>
    </lineage>
</organism>
<name>A0A173T2D5_9FIRM</name>
<evidence type="ECO:0000313" key="2">
    <source>
        <dbReference type="EMBL" id="CUM96117.1"/>
    </source>
</evidence>
<dbReference type="OrthoDB" id="9804138at2"/>
<dbReference type="Pfam" id="PF14202">
    <property type="entry name" value="TnpW"/>
    <property type="match status" value="1"/>
</dbReference>
<feature type="compositionally biased region" description="Low complexity" evidence="1">
    <location>
        <begin position="7"/>
        <end position="19"/>
    </location>
</feature>
<feature type="region of interest" description="Disordered" evidence="1">
    <location>
        <begin position="1"/>
        <end position="20"/>
    </location>
</feature>
<sequence>MTENRNTAAQTTTQHTAPTVRKQINGTTYIVRVHFNENARETMEDKIKRLLRNEIQQNVTCL</sequence>